<dbReference type="GO" id="GO:0019213">
    <property type="term" value="F:deacetylase activity"/>
    <property type="evidence" value="ECO:0007669"/>
    <property type="project" value="InterPro"/>
</dbReference>
<organism evidence="2">
    <name type="scientific">Absidia glauca</name>
    <name type="common">Pin mould</name>
    <dbReference type="NCBI Taxonomy" id="4829"/>
    <lineage>
        <taxon>Eukaryota</taxon>
        <taxon>Fungi</taxon>
        <taxon>Fungi incertae sedis</taxon>
        <taxon>Mucoromycota</taxon>
        <taxon>Mucoromycotina</taxon>
        <taxon>Mucoromycetes</taxon>
        <taxon>Mucorales</taxon>
        <taxon>Cunninghamellaceae</taxon>
        <taxon>Absidia</taxon>
    </lineage>
</organism>
<evidence type="ECO:0000313" key="3">
    <source>
        <dbReference type="Proteomes" id="UP000078561"/>
    </source>
</evidence>
<keyword evidence="3" id="KW-1185">Reference proteome</keyword>
<dbReference type="Gene3D" id="2.30.40.10">
    <property type="entry name" value="Urease, subunit C, domain 1"/>
    <property type="match status" value="1"/>
</dbReference>
<sequence>MLSSTQAFDTVIQHGTLIDTVNELELENTDIGVLNGKVAAIGRSLPVQPTTKIIDATGQYVCPGLVDLHTHVYWGSTYWGIEADPLAATTGVTMGVATIQKYRSVIKGIKVRMDRDATNNTGLRGIQRARQMSDQAGGNLPLMIHIGLAPPSLADILPYLKKGDILTHCCTGLSNRLADDADHLLPIYHQLKEKGIVLDLGHGSGSFNFASAESMLANHVLPDTLSSDLHQISRSVNVYDLPTTLSKFLNMGVPLATVIAKATIVPARMINEPHLGVLKPGHPADIACFKLVQEEIVFKDAANNERKGTQRLVNTMTMVDGAILEPSKESPQHPWVVRDLATVAALDEKEECC</sequence>
<dbReference type="InterPro" id="IPR011059">
    <property type="entry name" value="Metal-dep_hydrolase_composite"/>
</dbReference>
<feature type="domain" description="Amidohydrolase-related" evidence="1">
    <location>
        <begin position="208"/>
        <end position="309"/>
    </location>
</feature>
<protein>
    <recommendedName>
        <fullName evidence="1">Amidohydrolase-related domain-containing protein</fullName>
    </recommendedName>
</protein>
<reference evidence="2" key="1">
    <citation type="submission" date="2016-04" db="EMBL/GenBank/DDBJ databases">
        <authorList>
            <person name="Evans L.H."/>
            <person name="Alamgir A."/>
            <person name="Owens N."/>
            <person name="Weber N.D."/>
            <person name="Virtaneva K."/>
            <person name="Barbian K."/>
            <person name="Babar A."/>
            <person name="Rosenke K."/>
        </authorList>
    </citation>
    <scope>NUCLEOTIDE SEQUENCE [LARGE SCALE GENOMIC DNA]</scope>
    <source>
        <strain evidence="2">CBS 101.48</strain>
    </source>
</reference>
<dbReference type="SUPFAM" id="SSF51338">
    <property type="entry name" value="Composite domain of metallo-dependent hydrolases"/>
    <property type="match status" value="1"/>
</dbReference>
<dbReference type="Proteomes" id="UP000078561">
    <property type="component" value="Unassembled WGS sequence"/>
</dbReference>
<dbReference type="EMBL" id="LT554591">
    <property type="protein sequence ID" value="SAM06460.1"/>
    <property type="molecule type" value="Genomic_DNA"/>
</dbReference>
<dbReference type="PANTHER" id="PTHR42717">
    <property type="entry name" value="DIHYDROOROTASE-RELATED"/>
    <property type="match status" value="1"/>
</dbReference>
<dbReference type="InParanoid" id="A0A168RBT4"/>
<dbReference type="AlphaFoldDB" id="A0A168RBT4"/>
<dbReference type="OrthoDB" id="1924787at2759"/>
<dbReference type="InterPro" id="IPR006680">
    <property type="entry name" value="Amidohydro-rel"/>
</dbReference>
<accession>A0A168RBT4</accession>
<name>A0A168RBT4_ABSGL</name>
<dbReference type="Gene3D" id="3.20.20.140">
    <property type="entry name" value="Metal-dependent hydrolases"/>
    <property type="match status" value="2"/>
</dbReference>
<proteinExistence type="predicted"/>
<dbReference type="Pfam" id="PF01979">
    <property type="entry name" value="Amidohydro_1"/>
    <property type="match status" value="1"/>
</dbReference>
<dbReference type="SUPFAM" id="SSF51556">
    <property type="entry name" value="Metallo-dependent hydrolases"/>
    <property type="match status" value="1"/>
</dbReference>
<dbReference type="InterPro" id="IPR032466">
    <property type="entry name" value="Metal_Hydrolase"/>
</dbReference>
<gene>
    <name evidence="2" type="primary">ABSGL_12349.1 scaffold 12745</name>
</gene>
<dbReference type="GO" id="GO:0016810">
    <property type="term" value="F:hydrolase activity, acting on carbon-nitrogen (but not peptide) bonds"/>
    <property type="evidence" value="ECO:0007669"/>
    <property type="project" value="InterPro"/>
</dbReference>
<dbReference type="InterPro" id="IPR020043">
    <property type="entry name" value="Deacetylase_Atu3266-like"/>
</dbReference>
<dbReference type="PANTHER" id="PTHR42717:SF1">
    <property type="entry name" value="IMIDAZOLONEPROPIONASE AND RELATED AMIDOHYDROLASES"/>
    <property type="match status" value="1"/>
</dbReference>
<dbReference type="OMA" id="IGNNPPN"/>
<evidence type="ECO:0000313" key="2">
    <source>
        <dbReference type="EMBL" id="SAM06460.1"/>
    </source>
</evidence>
<dbReference type="STRING" id="4829.A0A168RBT4"/>
<evidence type="ECO:0000259" key="1">
    <source>
        <dbReference type="Pfam" id="PF01979"/>
    </source>
</evidence>